<dbReference type="RefSeq" id="WP_254577653.1">
    <property type="nucleotide sequence ID" value="NZ_CP100595.1"/>
</dbReference>
<dbReference type="EMBL" id="CP100595">
    <property type="protein sequence ID" value="UTJ07479.1"/>
    <property type="molecule type" value="Genomic_DNA"/>
</dbReference>
<proteinExistence type="predicted"/>
<keyword evidence="1" id="KW-1133">Transmembrane helix</keyword>
<evidence type="ECO:0000313" key="2">
    <source>
        <dbReference type="EMBL" id="UTJ07479.1"/>
    </source>
</evidence>
<sequence length="157" mass="18527">MNIPNIPTDNLYKFLSISSMLITIFFFVIPLYLKHEIDIKIIYLTGEMDLIEKKISITSNDLDILDKLAQTEDKQSLKYIELEKEIKKNNLVNENSLNEIRVKSTLIAYYKKNLFYLAIISFIILFVSIPMTFIGFRLWYIKIQKPLDTELYTNLKC</sequence>
<gene>
    <name evidence="2" type="ORF">NJU99_05125</name>
</gene>
<name>A0ABY5E7I3_9BACT</name>
<keyword evidence="3" id="KW-1185">Reference proteome</keyword>
<evidence type="ECO:0000256" key="1">
    <source>
        <dbReference type="SAM" id="Phobius"/>
    </source>
</evidence>
<dbReference type="Proteomes" id="UP001060012">
    <property type="component" value="Chromosome"/>
</dbReference>
<reference evidence="2" key="1">
    <citation type="submission" date="2022-07" db="EMBL/GenBank/DDBJ databases">
        <title>Arcobacter roscoffensis sp. nov., a marine bacterium isolated from coastal seawater collected from Roscoff, France.</title>
        <authorList>
            <person name="Pascual J."/>
            <person name="Lepeaux C."/>
            <person name="Methner A."/>
            <person name="Overmann J."/>
        </authorList>
    </citation>
    <scope>NUCLEOTIDE SEQUENCE</scope>
    <source>
        <strain evidence="2">ARW1-2F2</strain>
    </source>
</reference>
<organism evidence="2 3">
    <name type="scientific">Arcobacter roscoffensis</name>
    <dbReference type="NCBI Taxonomy" id="2961520"/>
    <lineage>
        <taxon>Bacteria</taxon>
        <taxon>Pseudomonadati</taxon>
        <taxon>Campylobacterota</taxon>
        <taxon>Epsilonproteobacteria</taxon>
        <taxon>Campylobacterales</taxon>
        <taxon>Arcobacteraceae</taxon>
        <taxon>Arcobacter</taxon>
    </lineage>
</organism>
<evidence type="ECO:0000313" key="3">
    <source>
        <dbReference type="Proteomes" id="UP001060012"/>
    </source>
</evidence>
<keyword evidence="1" id="KW-0812">Transmembrane</keyword>
<evidence type="ECO:0008006" key="4">
    <source>
        <dbReference type="Google" id="ProtNLM"/>
    </source>
</evidence>
<feature type="transmembrane region" description="Helical" evidence="1">
    <location>
        <begin position="12"/>
        <end position="33"/>
    </location>
</feature>
<feature type="transmembrane region" description="Helical" evidence="1">
    <location>
        <begin position="114"/>
        <end position="140"/>
    </location>
</feature>
<accession>A0ABY5E7I3</accession>
<keyword evidence="1" id="KW-0472">Membrane</keyword>
<protein>
    <recommendedName>
        <fullName evidence="4">Sensor histidine kinase</fullName>
    </recommendedName>
</protein>